<feature type="transmembrane region" description="Helical" evidence="8">
    <location>
        <begin position="24"/>
        <end position="42"/>
    </location>
</feature>
<dbReference type="PANTHER" id="PTHR24020">
    <property type="entry name" value="COLLAGEN ALPHA"/>
    <property type="match status" value="1"/>
</dbReference>
<dbReference type="Proteomes" id="UP000287033">
    <property type="component" value="Unassembled WGS sequence"/>
</dbReference>
<comment type="subcellular location">
    <subcellularLocation>
        <location evidence="1">Secreted</location>
        <location evidence="1">Extracellular space</location>
        <location evidence="1">Extracellular matrix</location>
    </subcellularLocation>
</comment>
<accession>A0A401SRY8</accession>
<dbReference type="PROSITE" id="PS50234">
    <property type="entry name" value="VWFA"/>
    <property type="match status" value="7"/>
</dbReference>
<evidence type="ECO:0000256" key="7">
    <source>
        <dbReference type="ARBA" id="ARBA00023119"/>
    </source>
</evidence>
<comment type="caution">
    <text evidence="10">The sequence shown here is derived from an EMBL/GenBank/DDBJ whole genome shotgun (WGS) entry which is preliminary data.</text>
</comment>
<name>A0A401SRY8_CHIPU</name>
<dbReference type="SMART" id="SM00327">
    <property type="entry name" value="VWA"/>
    <property type="match status" value="7"/>
</dbReference>
<dbReference type="OrthoDB" id="6132182at2759"/>
<sequence length="1444" mass="159614">MQSKRGRCCCDGPTPKCMVTSMKMHQSVFLLAIFGLVLSYFGTETKKVQEAADLVFLIDGSRNLGSGEFQFIRSFIANFIEDLNIGPDAIQVGMVQYSKTPSTVFYLNTYTTKSEVLNAVKNLRQKGGNEANTGMALQFLVDNHFTPTAGCRAEEEVPQVMVLLTSRQSSDDVRRGVFSIKKRGTFTFVLGVRDADAAEAKQIATDPSFSMLIPDLRQMASTQQQLKSLFSLVASKQLIMQVEEPQVEVQIPQRDIIFLIDGSSSMGHANFLKICKFISTITENFVIGPDSVQVAVAQYSDVATTEFHLNTHTSQSALQAALKNLRLRGGWTLNTGAALDYIYRNHFTRAAGSRKEDGVPQFVVLITGAKSKDDVKQPADILKRSAIMTFALGARNADQAELTEIAIDPSLVFNVAEFDSLPDIQEEALRLLSTLAGVTIVYEQPIASVKTEMDKKDIVFLIDGSNNIGRRSFTDIRDFIATIITAFDIGSDRVQVGLVQYSDAPESEFFLNTYSSKNELISHVRELRQRGGRTVKTGQALKYVLRYLFTKYSGSRQEEGVPQFLVLVTSGKLSNDMKQSSDALLKAGVTTLVIGTENMISQLQEVSSDPSLAFGVKEFRFLPEIQQDVLSPLLTLTGVRKTSESPTVRTTKEADKKDIVFLIDGSFHVGDTNLPAIRDFISRIIETLDIGSDRVRVGLVQYSDVAKPEFLLNAYSSKDELLFELNRLRLRGGTVLNTGAALEYVLKFIFTKYSGSRKEEGVPQFLILVTGGRSRDDIKKPADALLRSGVMTIVVGAENAIDQQLQQIALDPSLVYTVDEFPSLPKIQQQVLLPLSTLTGVKIVSEMPTMKSIKDITDNQNRDIVFLIDGSTKAGSSFHSVREFLKGMIEHLNVGLNRNRVAVVQYSKDPKVEFLLNTYSSKDDILDTVDKLKPMGGRMRNTGAALNYVINNVFTTAAGSRRDANMPQLLVLLISGKSSDNVKEAAEALKRAAIVTFVIGAMEADGKETHEIAYSTNLLFAVHNFQSLPEIQDQLLQPLKTLIVEVIKMPTSVTEGDKRDIVFLVDGSYNVGTFFYLIRDLIINLIPNFNIAKDKDQISVVQYSDDARIEFPLNAYTNKELVLTKTRQLRLKGGRTLRTGSALDFVRTNVFSSSGGGRHHLGISQILVLITSGKSLDDVKQPTEKLKQAGVVPFVVGIGNVDKQELHQIAYSPNLVFQVDDYWGLSDLDLHLLSISQHVESVPIPPITSADSDKRDIVFLIDGSAKIGKGFPNVRKFMMRMVDNFDAGAEKVQFAAVQFSESPRTEFFLNTHSTKKQVLAAIKKLKLKRGKKINIGRALDHVIKNVFTSSAGSRVDNAIPQILLLLTSGKSRDDISQQAEKLRKLGIVLFAIGLRDADRSVLEPMAYSDSLAFPVKSFQGLLNIENRIQQIMKTVAVQVVETPV</sequence>
<dbReference type="STRING" id="137246.A0A401SRY8"/>
<reference evidence="10 11" key="1">
    <citation type="journal article" date="2018" name="Nat. Ecol. Evol.">
        <title>Shark genomes provide insights into elasmobranch evolution and the origin of vertebrates.</title>
        <authorList>
            <person name="Hara Y"/>
            <person name="Yamaguchi K"/>
            <person name="Onimaru K"/>
            <person name="Kadota M"/>
            <person name="Koyanagi M"/>
            <person name="Keeley SD"/>
            <person name="Tatsumi K"/>
            <person name="Tanaka K"/>
            <person name="Motone F"/>
            <person name="Kageyama Y"/>
            <person name="Nozu R"/>
            <person name="Adachi N"/>
            <person name="Nishimura O"/>
            <person name="Nakagawa R"/>
            <person name="Tanegashima C"/>
            <person name="Kiyatake I"/>
            <person name="Matsumoto R"/>
            <person name="Murakumo K"/>
            <person name="Nishida K"/>
            <person name="Terakita A"/>
            <person name="Kuratani S"/>
            <person name="Sato K"/>
            <person name="Hyodo S Kuraku.S."/>
        </authorList>
    </citation>
    <scope>NUCLEOTIDE SEQUENCE [LARGE SCALE GENOMIC DNA]</scope>
</reference>
<feature type="domain" description="VWFA" evidence="9">
    <location>
        <begin position="457"/>
        <end position="629"/>
    </location>
</feature>
<evidence type="ECO:0000256" key="6">
    <source>
        <dbReference type="ARBA" id="ARBA00022889"/>
    </source>
</evidence>
<evidence type="ECO:0000256" key="1">
    <source>
        <dbReference type="ARBA" id="ARBA00004498"/>
    </source>
</evidence>
<evidence type="ECO:0000313" key="10">
    <source>
        <dbReference type="EMBL" id="GCC33132.1"/>
    </source>
</evidence>
<dbReference type="EMBL" id="BEZZ01000488">
    <property type="protein sequence ID" value="GCC33132.1"/>
    <property type="molecule type" value="Genomic_DNA"/>
</dbReference>
<dbReference type="InterPro" id="IPR002035">
    <property type="entry name" value="VWF_A"/>
</dbReference>
<feature type="domain" description="VWFA" evidence="9">
    <location>
        <begin position="255"/>
        <end position="435"/>
    </location>
</feature>
<feature type="domain" description="VWFA" evidence="9">
    <location>
        <begin position="863"/>
        <end position="1035"/>
    </location>
</feature>
<dbReference type="InterPro" id="IPR036465">
    <property type="entry name" value="vWFA_dom_sf"/>
</dbReference>
<evidence type="ECO:0000256" key="3">
    <source>
        <dbReference type="ARBA" id="ARBA00022530"/>
    </source>
</evidence>
<feature type="domain" description="VWFA" evidence="9">
    <location>
        <begin position="1256"/>
        <end position="1428"/>
    </location>
</feature>
<keyword evidence="8" id="KW-0812">Transmembrane</keyword>
<evidence type="ECO:0000259" key="9">
    <source>
        <dbReference type="PROSITE" id="PS50234"/>
    </source>
</evidence>
<keyword evidence="3" id="KW-0272">Extracellular matrix</keyword>
<keyword evidence="6" id="KW-0130">Cell adhesion</keyword>
<dbReference type="SUPFAM" id="SSF53300">
    <property type="entry name" value="vWA-like"/>
    <property type="match status" value="7"/>
</dbReference>
<evidence type="ECO:0000256" key="8">
    <source>
        <dbReference type="SAM" id="Phobius"/>
    </source>
</evidence>
<dbReference type="GO" id="GO:0005615">
    <property type="term" value="C:extracellular space"/>
    <property type="evidence" value="ECO:0007669"/>
    <property type="project" value="TreeGrafter"/>
</dbReference>
<dbReference type="GO" id="GO:0007155">
    <property type="term" value="P:cell adhesion"/>
    <property type="evidence" value="ECO:0007669"/>
    <property type="project" value="UniProtKB-KW"/>
</dbReference>
<evidence type="ECO:0000256" key="2">
    <source>
        <dbReference type="ARBA" id="ARBA00022525"/>
    </source>
</evidence>
<protein>
    <recommendedName>
        <fullName evidence="9">VWFA domain-containing protein</fullName>
    </recommendedName>
</protein>
<dbReference type="OMA" id="NESKPIC"/>
<feature type="domain" description="VWFA" evidence="9">
    <location>
        <begin position="1060"/>
        <end position="1239"/>
    </location>
</feature>
<dbReference type="PANTHER" id="PTHR24020:SF13">
    <property type="entry name" value="COLLAGEN ALPHA-3(VI) CHAIN"/>
    <property type="match status" value="1"/>
</dbReference>
<dbReference type="FunFam" id="3.40.50.410:FF:000003">
    <property type="entry name" value="Collagen type VI alpha 3 chain"/>
    <property type="match status" value="7"/>
</dbReference>
<dbReference type="PRINTS" id="PR00453">
    <property type="entry name" value="VWFADOMAIN"/>
</dbReference>
<organism evidence="10 11">
    <name type="scientific">Chiloscyllium punctatum</name>
    <name type="common">Brownbanded bambooshark</name>
    <name type="synonym">Hemiscyllium punctatum</name>
    <dbReference type="NCBI Taxonomy" id="137246"/>
    <lineage>
        <taxon>Eukaryota</taxon>
        <taxon>Metazoa</taxon>
        <taxon>Chordata</taxon>
        <taxon>Craniata</taxon>
        <taxon>Vertebrata</taxon>
        <taxon>Chondrichthyes</taxon>
        <taxon>Elasmobranchii</taxon>
        <taxon>Galeomorphii</taxon>
        <taxon>Galeoidea</taxon>
        <taxon>Orectolobiformes</taxon>
        <taxon>Hemiscylliidae</taxon>
        <taxon>Chiloscyllium</taxon>
    </lineage>
</organism>
<keyword evidence="2" id="KW-0964">Secreted</keyword>
<dbReference type="GO" id="GO:0005581">
    <property type="term" value="C:collagen trimer"/>
    <property type="evidence" value="ECO:0007669"/>
    <property type="project" value="UniProtKB-KW"/>
</dbReference>
<keyword evidence="8" id="KW-1133">Transmembrane helix</keyword>
<keyword evidence="4" id="KW-0732">Signal</keyword>
<dbReference type="InterPro" id="IPR050525">
    <property type="entry name" value="ECM_Assembly_Org"/>
</dbReference>
<gene>
    <name evidence="10" type="ORF">chiPu_0011600</name>
</gene>
<feature type="domain" description="VWFA" evidence="9">
    <location>
        <begin position="53"/>
        <end position="233"/>
    </location>
</feature>
<keyword evidence="5" id="KW-0677">Repeat</keyword>
<dbReference type="Pfam" id="PF00092">
    <property type="entry name" value="VWA"/>
    <property type="match status" value="7"/>
</dbReference>
<keyword evidence="7" id="KW-0176">Collagen</keyword>
<proteinExistence type="predicted"/>
<dbReference type="Gene3D" id="3.40.50.410">
    <property type="entry name" value="von Willebrand factor, type A domain"/>
    <property type="match status" value="7"/>
</dbReference>
<evidence type="ECO:0000256" key="4">
    <source>
        <dbReference type="ARBA" id="ARBA00022729"/>
    </source>
</evidence>
<keyword evidence="11" id="KW-1185">Reference proteome</keyword>
<evidence type="ECO:0000313" key="11">
    <source>
        <dbReference type="Proteomes" id="UP000287033"/>
    </source>
</evidence>
<feature type="domain" description="VWFA" evidence="9">
    <location>
        <begin position="658"/>
        <end position="831"/>
    </location>
</feature>
<keyword evidence="8" id="KW-0472">Membrane</keyword>
<evidence type="ECO:0000256" key="5">
    <source>
        <dbReference type="ARBA" id="ARBA00022737"/>
    </source>
</evidence>